<name>A0A6B3LAE6_9BACT</name>
<evidence type="ECO:0000313" key="2">
    <source>
        <dbReference type="Proteomes" id="UP000475117"/>
    </source>
</evidence>
<accession>A0A6B3LAE6</accession>
<organism evidence="1 2">
    <name type="scientific">Sulfuriroseicoccus oceanibius</name>
    <dbReference type="NCBI Taxonomy" id="2707525"/>
    <lineage>
        <taxon>Bacteria</taxon>
        <taxon>Pseudomonadati</taxon>
        <taxon>Verrucomicrobiota</taxon>
        <taxon>Verrucomicrobiia</taxon>
        <taxon>Verrucomicrobiales</taxon>
        <taxon>Verrucomicrobiaceae</taxon>
        <taxon>Sulfuriroseicoccus</taxon>
    </lineage>
</organism>
<dbReference type="KEGG" id="soa:G3M56_007905"/>
<dbReference type="AlphaFoldDB" id="A0A6B3LAE6"/>
<gene>
    <name evidence="1" type="ORF">G3M56_007905</name>
</gene>
<evidence type="ECO:0000313" key="1">
    <source>
        <dbReference type="EMBL" id="QQL43820.1"/>
    </source>
</evidence>
<protein>
    <submittedName>
        <fullName evidence="1">Uncharacterized protein</fullName>
    </submittedName>
</protein>
<proteinExistence type="predicted"/>
<reference evidence="1 2" key="1">
    <citation type="submission" date="2020-12" db="EMBL/GenBank/DDBJ databases">
        <title>Sulforoseuscoccus oceanibium gen. nov., sp. nov., a representative of the phylum Verrucomicrobia with special cytoplasmic membrane, and proposal of Sulforoseuscoccusaceae fam. nov.</title>
        <authorList>
            <person name="Xi F."/>
        </authorList>
    </citation>
    <scope>NUCLEOTIDE SEQUENCE [LARGE SCALE GENOMIC DNA]</scope>
    <source>
        <strain evidence="1 2">T37</strain>
    </source>
</reference>
<dbReference type="EMBL" id="CP066776">
    <property type="protein sequence ID" value="QQL43820.1"/>
    <property type="molecule type" value="Genomic_DNA"/>
</dbReference>
<dbReference type="RefSeq" id="WP_164361803.1">
    <property type="nucleotide sequence ID" value="NZ_CP066776.1"/>
</dbReference>
<dbReference type="Proteomes" id="UP000475117">
    <property type="component" value="Chromosome"/>
</dbReference>
<sequence length="298" mass="34548">MPEVRFRSGSRPTQEELDEVMNWATACVKVDRDYRFRFPIACYGKIVNQHGVPMVNVEVEYEWQGARLLEPETEGVTYTNEKGEFTIKGMRGWSMVLDFKGQGVYYTGSYDVRLDFSDPLSPIFHESSSDQRHEFMVLDVSKAEPMYSFSEEIHFIELGKPYEVAFPGHAEEPPLQVSLEIDDLGQKEEAYRLMVAADGGLVKAPYHRHFLLHEAPQHLYQESVVFEWPESSPADDRHFAFYMRDADGRYAVVQGEVFGLGYARRYVRLDVRYNPSGSRNLLYDRNQTLSRKWNPTVK</sequence>
<keyword evidence="2" id="KW-1185">Reference proteome</keyword>